<keyword evidence="1" id="KW-1133">Transmembrane helix</keyword>
<reference evidence="2 3" key="1">
    <citation type="journal article" date="2014" name="Genome Announc.">
        <title>Complete Genome Sequence of the Extreme Thermophile Dictyoglomus thermophilum H-6-12.</title>
        <authorList>
            <person name="Coil D.A."/>
            <person name="Badger J.H."/>
            <person name="Forberger H.C."/>
            <person name="Riggs F."/>
            <person name="Madupu R."/>
            <person name="Fedorova N."/>
            <person name="Ward N."/>
            <person name="Robb F.T."/>
            <person name="Eisen J.A."/>
        </authorList>
    </citation>
    <scope>NUCLEOTIDE SEQUENCE [LARGE SCALE GENOMIC DNA]</scope>
    <source>
        <strain evidence="3">ATCC 35947 / DSM 3960 / H-6-12</strain>
    </source>
</reference>
<dbReference type="KEGG" id="dth:DICTH_0469"/>
<dbReference type="STRING" id="309799.DICTH_0469"/>
<dbReference type="PaxDb" id="309799-DICTH_0469"/>
<feature type="transmembrane region" description="Helical" evidence="1">
    <location>
        <begin position="141"/>
        <end position="164"/>
    </location>
</feature>
<feature type="transmembrane region" description="Helical" evidence="1">
    <location>
        <begin position="20"/>
        <end position="38"/>
    </location>
</feature>
<name>B5YCU3_DICT6</name>
<keyword evidence="1" id="KW-0472">Membrane</keyword>
<feature type="transmembrane region" description="Helical" evidence="1">
    <location>
        <begin position="101"/>
        <end position="121"/>
    </location>
</feature>
<accession>B5YCU3</accession>
<feature type="transmembrane region" description="Helical" evidence="1">
    <location>
        <begin position="176"/>
        <end position="193"/>
    </location>
</feature>
<feature type="transmembrane region" description="Helical" evidence="1">
    <location>
        <begin position="50"/>
        <end position="69"/>
    </location>
</feature>
<protein>
    <submittedName>
        <fullName evidence="2">Membrane protein, putative</fullName>
    </submittedName>
</protein>
<evidence type="ECO:0000313" key="2">
    <source>
        <dbReference type="EMBL" id="ACI18315.1"/>
    </source>
</evidence>
<dbReference type="EMBL" id="CP001146">
    <property type="protein sequence ID" value="ACI18315.1"/>
    <property type="molecule type" value="Genomic_DNA"/>
</dbReference>
<keyword evidence="3" id="KW-1185">Reference proteome</keyword>
<dbReference type="HOGENOM" id="CLU_1072540_0_0_0"/>
<evidence type="ECO:0000256" key="1">
    <source>
        <dbReference type="SAM" id="Phobius"/>
    </source>
</evidence>
<dbReference type="RefSeq" id="WP_012546947.1">
    <property type="nucleotide sequence ID" value="NC_011297.1"/>
</dbReference>
<keyword evidence="1" id="KW-0812">Transmembrane</keyword>
<sequence>MIDRLLNLMKYEFLGKRKTYLIFLLIYLGLVFIIWTRFHNRISDKDLELLTIYIFLTFFFSVGLVLIFIKNLRDINSEDLGYLSFSLPVTSYVLFLKRIKIVFSELVYFLLIVVLTGYFILHSYNTSFSVAISSYFSKYGTILLIDFLFSFIFIFLIVALIIIARNLAYEKRFLRRLIYVGCTGYLVFGNYLHDFLAKCFPQKLLSIPPFEYQMTSQGLQEGFDIPKTDYYVVGVLLKILLFILVIYLYNLLLEKYAERR</sequence>
<evidence type="ECO:0000313" key="3">
    <source>
        <dbReference type="Proteomes" id="UP000001733"/>
    </source>
</evidence>
<dbReference type="Proteomes" id="UP000001733">
    <property type="component" value="Chromosome"/>
</dbReference>
<organism evidence="2 3">
    <name type="scientific">Dictyoglomus thermophilum (strain ATCC 35947 / DSM 3960 / H-6-12)</name>
    <dbReference type="NCBI Taxonomy" id="309799"/>
    <lineage>
        <taxon>Bacteria</taxon>
        <taxon>Pseudomonadati</taxon>
        <taxon>Dictyoglomota</taxon>
        <taxon>Dictyoglomia</taxon>
        <taxon>Dictyoglomales</taxon>
        <taxon>Dictyoglomaceae</taxon>
        <taxon>Dictyoglomus</taxon>
    </lineage>
</organism>
<feature type="transmembrane region" description="Helical" evidence="1">
    <location>
        <begin position="230"/>
        <end position="252"/>
    </location>
</feature>
<dbReference type="AlphaFoldDB" id="B5YCU3"/>
<proteinExistence type="predicted"/>
<dbReference type="OrthoDB" id="10009636at2"/>
<gene>
    <name evidence="2" type="ordered locus">DICTH_0469</name>
</gene>